<dbReference type="GO" id="GO:0046872">
    <property type="term" value="F:metal ion binding"/>
    <property type="evidence" value="ECO:0007669"/>
    <property type="project" value="UniProtKB-KW"/>
</dbReference>
<evidence type="ECO:0000256" key="7">
    <source>
        <dbReference type="SAM" id="SignalP"/>
    </source>
</evidence>
<evidence type="ECO:0000256" key="6">
    <source>
        <dbReference type="PROSITE-ProRule" id="PRU00433"/>
    </source>
</evidence>
<dbReference type="InterPro" id="IPR036909">
    <property type="entry name" value="Cyt_c-like_dom_sf"/>
</dbReference>
<evidence type="ECO:0000256" key="3">
    <source>
        <dbReference type="ARBA" id="ARBA00022723"/>
    </source>
</evidence>
<comment type="caution">
    <text evidence="9">The sequence shown here is derived from an EMBL/GenBank/DDBJ whole genome shotgun (WGS) entry which is preliminary data.</text>
</comment>
<accession>A0A2S3V4M0</accession>
<keyword evidence="7" id="KW-0732">Signal</keyword>
<keyword evidence="2 6" id="KW-0349">Heme</keyword>
<keyword evidence="3 6" id="KW-0479">Metal-binding</keyword>
<dbReference type="EMBL" id="PPCN01000001">
    <property type="protein sequence ID" value="POF34830.1"/>
    <property type="molecule type" value="Genomic_DNA"/>
</dbReference>
<dbReference type="AlphaFoldDB" id="A0A2S3V4M0"/>
<dbReference type="PROSITE" id="PS51007">
    <property type="entry name" value="CYTC"/>
    <property type="match status" value="2"/>
</dbReference>
<feature type="signal peptide" evidence="7">
    <location>
        <begin position="1"/>
        <end position="19"/>
    </location>
</feature>
<dbReference type="GO" id="GO:0009055">
    <property type="term" value="F:electron transfer activity"/>
    <property type="evidence" value="ECO:0007669"/>
    <property type="project" value="InterPro"/>
</dbReference>
<keyword evidence="1" id="KW-0813">Transport</keyword>
<keyword evidence="5 6" id="KW-0408">Iron</keyword>
<organism evidence="9 10">
    <name type="scientific">Roseibium marinum</name>
    <dbReference type="NCBI Taxonomy" id="281252"/>
    <lineage>
        <taxon>Bacteria</taxon>
        <taxon>Pseudomonadati</taxon>
        <taxon>Pseudomonadota</taxon>
        <taxon>Alphaproteobacteria</taxon>
        <taxon>Hyphomicrobiales</taxon>
        <taxon>Stappiaceae</taxon>
        <taxon>Roseibium</taxon>
    </lineage>
</organism>
<evidence type="ECO:0000256" key="1">
    <source>
        <dbReference type="ARBA" id="ARBA00022448"/>
    </source>
</evidence>
<evidence type="ECO:0000256" key="2">
    <source>
        <dbReference type="ARBA" id="ARBA00022617"/>
    </source>
</evidence>
<dbReference type="PANTHER" id="PTHR33751">
    <property type="entry name" value="CBB3-TYPE CYTOCHROME C OXIDASE SUBUNIT FIXP"/>
    <property type="match status" value="1"/>
</dbReference>
<dbReference type="SUPFAM" id="SSF46626">
    <property type="entry name" value="Cytochrome c"/>
    <property type="match status" value="2"/>
</dbReference>
<keyword evidence="10" id="KW-1185">Reference proteome</keyword>
<dbReference type="InterPro" id="IPR009056">
    <property type="entry name" value="Cyt_c-like_dom"/>
</dbReference>
<evidence type="ECO:0000256" key="5">
    <source>
        <dbReference type="ARBA" id="ARBA00023004"/>
    </source>
</evidence>
<dbReference type="OrthoDB" id="9808603at2"/>
<evidence type="ECO:0000313" key="9">
    <source>
        <dbReference type="EMBL" id="POF34830.1"/>
    </source>
</evidence>
<name>A0A2S3V4M0_9HYPH</name>
<evidence type="ECO:0000259" key="8">
    <source>
        <dbReference type="PROSITE" id="PS51007"/>
    </source>
</evidence>
<keyword evidence="4" id="KW-0249">Electron transport</keyword>
<proteinExistence type="predicted"/>
<dbReference type="Pfam" id="PF13442">
    <property type="entry name" value="Cytochrome_CBB3"/>
    <property type="match status" value="2"/>
</dbReference>
<evidence type="ECO:0000313" key="10">
    <source>
        <dbReference type="Proteomes" id="UP000236959"/>
    </source>
</evidence>
<dbReference type="InterPro" id="IPR050597">
    <property type="entry name" value="Cytochrome_c_Oxidase_Subunit"/>
</dbReference>
<dbReference type="Proteomes" id="UP000236959">
    <property type="component" value="Unassembled WGS sequence"/>
</dbReference>
<dbReference type="Gene3D" id="1.10.760.10">
    <property type="entry name" value="Cytochrome c-like domain"/>
    <property type="match status" value="2"/>
</dbReference>
<feature type="domain" description="Cytochrome c" evidence="8">
    <location>
        <begin position="25"/>
        <end position="103"/>
    </location>
</feature>
<sequence length="194" mass="20668">MRAAILSLGVVFLAGAAQATELPRGDPQAGRKQAGACRTCHGLDGFAKIPIAPHIGGEPAAYIERQLRAFREGTRVHEMMSVVAKNLDDEKIADLAAWYAGHDITATQTRAESEAPQACVSCHGVDGIAVIEDAPNLAGETSIYTDTQLKAFRNGKRTHEIMSEVAAGMSDADIRAAADWYASVKIEIAPQPKE</sequence>
<feature type="domain" description="Cytochrome c" evidence="8">
    <location>
        <begin position="96"/>
        <end position="185"/>
    </location>
</feature>
<dbReference type="PANTHER" id="PTHR33751:SF9">
    <property type="entry name" value="CYTOCHROME C4"/>
    <property type="match status" value="1"/>
</dbReference>
<gene>
    <name evidence="9" type="ORF">CLV41_1011290</name>
</gene>
<dbReference type="GO" id="GO:0020037">
    <property type="term" value="F:heme binding"/>
    <property type="evidence" value="ECO:0007669"/>
    <property type="project" value="InterPro"/>
</dbReference>
<protein>
    <submittedName>
        <fullName evidence="9">Cytochrome c553</fullName>
    </submittedName>
</protein>
<reference evidence="9 10" key="1">
    <citation type="submission" date="2018-01" db="EMBL/GenBank/DDBJ databases">
        <title>Genomic Encyclopedia of Archaeal and Bacterial Type Strains, Phase II (KMG-II): from individual species to whole genera.</title>
        <authorList>
            <person name="Goeker M."/>
        </authorList>
    </citation>
    <scope>NUCLEOTIDE SEQUENCE [LARGE SCALE GENOMIC DNA]</scope>
    <source>
        <strain evidence="9 10">DSM 17023</strain>
    </source>
</reference>
<evidence type="ECO:0000256" key="4">
    <source>
        <dbReference type="ARBA" id="ARBA00022982"/>
    </source>
</evidence>
<feature type="chain" id="PRO_5015720175" evidence="7">
    <location>
        <begin position="20"/>
        <end position="194"/>
    </location>
</feature>